<protein>
    <submittedName>
        <fullName evidence="1">Uncharacterized protein</fullName>
    </submittedName>
</protein>
<evidence type="ECO:0000313" key="2">
    <source>
        <dbReference type="Proteomes" id="UP001258017"/>
    </source>
</evidence>
<reference evidence="1" key="1">
    <citation type="submission" date="2021-08" db="EMBL/GenBank/DDBJ databases">
        <authorList>
            <person name="Misof B."/>
            <person name="Oliver O."/>
            <person name="Podsiadlowski L."/>
            <person name="Donath A."/>
            <person name="Peters R."/>
            <person name="Mayer C."/>
            <person name="Rust J."/>
            <person name="Gunkel S."/>
            <person name="Lesny P."/>
            <person name="Martin S."/>
            <person name="Oeyen J.P."/>
            <person name="Petersen M."/>
            <person name="Panagiotis P."/>
            <person name="Wilbrandt J."/>
            <person name="Tanja T."/>
        </authorList>
    </citation>
    <scope>NUCLEOTIDE SEQUENCE</scope>
    <source>
        <strain evidence="1">GBR_01_08_01A</strain>
        <tissue evidence="1">Thorax + abdomen</tissue>
    </source>
</reference>
<keyword evidence="2" id="KW-1185">Reference proteome</keyword>
<evidence type="ECO:0000313" key="1">
    <source>
        <dbReference type="EMBL" id="KAK2585726.1"/>
    </source>
</evidence>
<organism evidence="1 2">
    <name type="scientific">Odynerus spinipes</name>
    <dbReference type="NCBI Taxonomy" id="1348599"/>
    <lineage>
        <taxon>Eukaryota</taxon>
        <taxon>Metazoa</taxon>
        <taxon>Ecdysozoa</taxon>
        <taxon>Arthropoda</taxon>
        <taxon>Hexapoda</taxon>
        <taxon>Insecta</taxon>
        <taxon>Pterygota</taxon>
        <taxon>Neoptera</taxon>
        <taxon>Endopterygota</taxon>
        <taxon>Hymenoptera</taxon>
        <taxon>Apocrita</taxon>
        <taxon>Aculeata</taxon>
        <taxon>Vespoidea</taxon>
        <taxon>Vespidae</taxon>
        <taxon>Eumeninae</taxon>
        <taxon>Odynerus</taxon>
    </lineage>
</organism>
<reference evidence="1" key="2">
    <citation type="journal article" date="2023" name="Commun. Biol.">
        <title>Intrasexual cuticular hydrocarbon dimorphism in a wasp sheds light on hydrocarbon biosynthesis genes in Hymenoptera.</title>
        <authorList>
            <person name="Moris V.C."/>
            <person name="Podsiadlowski L."/>
            <person name="Martin S."/>
            <person name="Oeyen J.P."/>
            <person name="Donath A."/>
            <person name="Petersen M."/>
            <person name="Wilbrandt J."/>
            <person name="Misof B."/>
            <person name="Liedtke D."/>
            <person name="Thamm M."/>
            <person name="Scheiner R."/>
            <person name="Schmitt T."/>
            <person name="Niehuis O."/>
        </authorList>
    </citation>
    <scope>NUCLEOTIDE SEQUENCE</scope>
    <source>
        <strain evidence="1">GBR_01_08_01A</strain>
    </source>
</reference>
<name>A0AAD9RV08_9HYME</name>
<gene>
    <name evidence="1" type="ORF">KPH14_010339</name>
</gene>
<comment type="caution">
    <text evidence="1">The sequence shown here is derived from an EMBL/GenBank/DDBJ whole genome shotgun (WGS) entry which is preliminary data.</text>
</comment>
<dbReference type="EMBL" id="JAIFRP010000021">
    <property type="protein sequence ID" value="KAK2585726.1"/>
    <property type="molecule type" value="Genomic_DNA"/>
</dbReference>
<proteinExistence type="predicted"/>
<dbReference type="Proteomes" id="UP001258017">
    <property type="component" value="Unassembled WGS sequence"/>
</dbReference>
<accession>A0AAD9RV08</accession>
<sequence>MISCYNNDKRVWRCFKLPTVGLSLMRRNVILSLEARDAKAAAAARWCSQQRATARSALDPTGPHSGLRRGVHSARIYVRVFTGCSLRRYARALLEEATLTPCAISPPGFRAELQERAAVLFA</sequence>
<dbReference type="AlphaFoldDB" id="A0AAD9RV08"/>